<dbReference type="GO" id="GO:0005886">
    <property type="term" value="C:plasma membrane"/>
    <property type="evidence" value="ECO:0007669"/>
    <property type="project" value="TreeGrafter"/>
</dbReference>
<organism evidence="2 3">
    <name type="scientific">Clostridium muellerianum</name>
    <dbReference type="NCBI Taxonomy" id="2716538"/>
    <lineage>
        <taxon>Bacteria</taxon>
        <taxon>Bacillati</taxon>
        <taxon>Bacillota</taxon>
        <taxon>Clostridia</taxon>
        <taxon>Eubacteriales</taxon>
        <taxon>Clostridiaceae</taxon>
        <taxon>Clostridium</taxon>
    </lineage>
</organism>
<dbReference type="GO" id="GO:1902201">
    <property type="term" value="P:negative regulation of bacterial-type flagellum-dependent cell motility"/>
    <property type="evidence" value="ECO:0007669"/>
    <property type="project" value="TreeGrafter"/>
</dbReference>
<feature type="domain" description="GGDEF" evidence="1">
    <location>
        <begin position="1"/>
        <end position="106"/>
    </location>
</feature>
<evidence type="ECO:0000313" key="3">
    <source>
        <dbReference type="Proteomes" id="UP000537131"/>
    </source>
</evidence>
<sequence length="106" mass="11987">MDLYIFILLILAVTLVTTKLGINEKFGGEEFLILMCNTQLNAGYGLCEKIRLKVSDYIFEYECSHITISIGIAELKCDDNISSLIKRADDCLYKAKLNGRNKIELC</sequence>
<comment type="caution">
    <text evidence="2">The sequence shown here is derived from an EMBL/GenBank/DDBJ whole genome shotgun (WGS) entry which is preliminary data.</text>
</comment>
<proteinExistence type="predicted"/>
<dbReference type="InterPro" id="IPR043128">
    <property type="entry name" value="Rev_trsase/Diguanyl_cyclase"/>
</dbReference>
<dbReference type="GO" id="GO:0043709">
    <property type="term" value="P:cell adhesion involved in single-species biofilm formation"/>
    <property type="evidence" value="ECO:0007669"/>
    <property type="project" value="TreeGrafter"/>
</dbReference>
<name>A0A7Y0EJZ9_9CLOT</name>
<dbReference type="PANTHER" id="PTHR45138:SF9">
    <property type="entry name" value="DIGUANYLATE CYCLASE DGCM-RELATED"/>
    <property type="match status" value="1"/>
</dbReference>
<gene>
    <name evidence="2" type="ORF">HBE96_20015</name>
</gene>
<dbReference type="AlphaFoldDB" id="A0A7Y0EJZ9"/>
<evidence type="ECO:0000259" key="1">
    <source>
        <dbReference type="PROSITE" id="PS50887"/>
    </source>
</evidence>
<protein>
    <submittedName>
        <fullName evidence="2">GGDEF domain-containing protein</fullName>
    </submittedName>
</protein>
<accession>A0A7Y0EJZ9</accession>
<dbReference type="InterPro" id="IPR000160">
    <property type="entry name" value="GGDEF_dom"/>
</dbReference>
<dbReference type="PANTHER" id="PTHR45138">
    <property type="entry name" value="REGULATORY COMPONENTS OF SENSORY TRANSDUCTION SYSTEM"/>
    <property type="match status" value="1"/>
</dbReference>
<dbReference type="Gene3D" id="3.30.70.270">
    <property type="match status" value="1"/>
</dbReference>
<reference evidence="2 3" key="2">
    <citation type="submission" date="2020-06" db="EMBL/GenBank/DDBJ databases">
        <title>Complete Genome Sequence of Clostridium muelleri sp. nov. P21T, an Acid-Alcohol Producing Acetogen Isolated from Old Hay.</title>
        <authorList>
            <person name="Duncan K.E."/>
            <person name="Tanner R.S."/>
        </authorList>
    </citation>
    <scope>NUCLEOTIDE SEQUENCE [LARGE SCALE GENOMIC DNA]</scope>
    <source>
        <strain evidence="2 3">P21</strain>
    </source>
</reference>
<dbReference type="InterPro" id="IPR029787">
    <property type="entry name" value="Nucleotide_cyclase"/>
</dbReference>
<dbReference type="EMBL" id="JABBNI010000058">
    <property type="protein sequence ID" value="NMM64886.1"/>
    <property type="molecule type" value="Genomic_DNA"/>
</dbReference>
<dbReference type="SUPFAM" id="SSF55073">
    <property type="entry name" value="Nucleotide cyclase"/>
    <property type="match status" value="1"/>
</dbReference>
<reference evidence="2 3" key="1">
    <citation type="submission" date="2020-04" db="EMBL/GenBank/DDBJ databases">
        <authorList>
            <person name="Doyle D.A."/>
        </authorList>
    </citation>
    <scope>NUCLEOTIDE SEQUENCE [LARGE SCALE GENOMIC DNA]</scope>
    <source>
        <strain evidence="2 3">P21</strain>
    </source>
</reference>
<evidence type="ECO:0000313" key="2">
    <source>
        <dbReference type="EMBL" id="NMM64886.1"/>
    </source>
</evidence>
<dbReference type="NCBIfam" id="TIGR00254">
    <property type="entry name" value="GGDEF"/>
    <property type="match status" value="1"/>
</dbReference>
<dbReference type="GO" id="GO:0052621">
    <property type="term" value="F:diguanylate cyclase activity"/>
    <property type="evidence" value="ECO:0007669"/>
    <property type="project" value="TreeGrafter"/>
</dbReference>
<dbReference type="InterPro" id="IPR050469">
    <property type="entry name" value="Diguanylate_Cyclase"/>
</dbReference>
<keyword evidence="3" id="KW-1185">Reference proteome</keyword>
<dbReference type="Pfam" id="PF00990">
    <property type="entry name" value="GGDEF"/>
    <property type="match status" value="1"/>
</dbReference>
<dbReference type="RefSeq" id="WP_169299476.1">
    <property type="nucleotide sequence ID" value="NZ_JABBNI010000058.1"/>
</dbReference>
<dbReference type="CDD" id="cd01949">
    <property type="entry name" value="GGDEF"/>
    <property type="match status" value="1"/>
</dbReference>
<dbReference type="PROSITE" id="PS50887">
    <property type="entry name" value="GGDEF"/>
    <property type="match status" value="1"/>
</dbReference>
<dbReference type="Proteomes" id="UP000537131">
    <property type="component" value="Unassembled WGS sequence"/>
</dbReference>